<organism evidence="2 3">
    <name type="scientific">Phycomyces blakesleeanus (strain ATCC 8743b / DSM 1359 / FGSC 10004 / NBRC 33097 / NRRL 1555)</name>
    <dbReference type="NCBI Taxonomy" id="763407"/>
    <lineage>
        <taxon>Eukaryota</taxon>
        <taxon>Fungi</taxon>
        <taxon>Fungi incertae sedis</taxon>
        <taxon>Mucoromycota</taxon>
        <taxon>Mucoromycotina</taxon>
        <taxon>Mucoromycetes</taxon>
        <taxon>Mucorales</taxon>
        <taxon>Phycomycetaceae</taxon>
        <taxon>Phycomyces</taxon>
    </lineage>
</organism>
<dbReference type="Proteomes" id="UP000077315">
    <property type="component" value="Unassembled WGS sequence"/>
</dbReference>
<feature type="region of interest" description="Disordered" evidence="1">
    <location>
        <begin position="1"/>
        <end position="32"/>
    </location>
</feature>
<evidence type="ECO:0000313" key="2">
    <source>
        <dbReference type="EMBL" id="OAD67735.1"/>
    </source>
</evidence>
<name>A0A167KC61_PHYB8</name>
<dbReference type="OrthoDB" id="2404451at2759"/>
<dbReference type="STRING" id="763407.A0A167KC61"/>
<dbReference type="GeneID" id="28993547"/>
<accession>A0A167KC61</accession>
<dbReference type="VEuPathDB" id="FungiDB:PHYBLDRAFT_151260"/>
<keyword evidence="3" id="KW-1185">Reference proteome</keyword>
<proteinExistence type="predicted"/>
<evidence type="ECO:0000313" key="3">
    <source>
        <dbReference type="Proteomes" id="UP000077315"/>
    </source>
</evidence>
<dbReference type="AlphaFoldDB" id="A0A167KC61"/>
<evidence type="ECO:0000256" key="1">
    <source>
        <dbReference type="SAM" id="MobiDB-lite"/>
    </source>
</evidence>
<sequence length="676" mass="76753">MTEIDQSILDDVDMYHDENDTSNEDESVSSSGYTMESMELDNTILYKCACNFEDCESEAHIYDSSQINTNTFTKAKLMSIHLSQLMLQHRIARAAYRDIVQFINTVIGDRDDIMIEPGAKISHGKTVDALLKSKSSVKGHEYDVYSSGCQLYGINDNQESCVDCGKPQYKTDPNQSQTSAASMKLMLVGNMLSQMLADPATRELLCYRANWESVAVQLTDIFYSDNYKQLVQQDLFSNPNDIAIGLYTNGYTNKYLLQLAILPGPKKSTHLDSFLIPIINELGDLEAHGLVVKHNGVELCRSKVYLLLASGDIPAVADMAHIGSYTSLFGCRFCETKGKCSTNRWHGMYFDDISAQLRPLEDFKVGNPPSIYTQLSTFSGSSFFALDELYLIAREIRKLVYDLITVPLTKETKFYYTHPDNTLNTTEYPFYIPRADLVTIGNFQNNTLSCSVFRSVQHYLVHTPYIIKQQGPLQCYSTHSMERVIGVFSKLIKSKSKGGQNDSFLIEQFVIHNYTSMAISICDEINLIWTKPYGRESYMDLSNDPSGGPSVKEALLKYYQRTTGLTGHKFGDSVVVVAAHLWMDSTVYSLCMYRRKKNETSCGNYYMMLTCPYRNNCNVIVHSWLIGTVQFYFQHVDFHGFPHFLAFIEVMKKYNATGHDSSLVWFNTHQMETSFM</sequence>
<protein>
    <submittedName>
        <fullName evidence="2">Uncharacterized protein</fullName>
    </submittedName>
</protein>
<reference evidence="3" key="1">
    <citation type="submission" date="2015-06" db="EMBL/GenBank/DDBJ databases">
        <title>Expansion of signal transduction pathways in fungi by whole-genome duplication.</title>
        <authorList>
            <consortium name="DOE Joint Genome Institute"/>
            <person name="Corrochano L.M."/>
            <person name="Kuo A."/>
            <person name="Marcet-Houben M."/>
            <person name="Polaino S."/>
            <person name="Salamov A."/>
            <person name="Villalobos J.M."/>
            <person name="Alvarez M.I."/>
            <person name="Avalos J."/>
            <person name="Benito E.P."/>
            <person name="Benoit I."/>
            <person name="Burger G."/>
            <person name="Camino L.P."/>
            <person name="Canovas D."/>
            <person name="Cerda-Olmedo E."/>
            <person name="Cheng J.-F."/>
            <person name="Dominguez A."/>
            <person name="Elias M."/>
            <person name="Eslava A.P."/>
            <person name="Glaser F."/>
            <person name="Grimwood J."/>
            <person name="Gutierrez G."/>
            <person name="Heitman J."/>
            <person name="Henrissat B."/>
            <person name="Iturriaga E.A."/>
            <person name="Lang B.F."/>
            <person name="Lavin J.L."/>
            <person name="Lee S."/>
            <person name="Li W."/>
            <person name="Lindquist E."/>
            <person name="Lopez-Garcia S."/>
            <person name="Luque E.M."/>
            <person name="Marcos A.T."/>
            <person name="Martin J."/>
            <person name="McCluskey K."/>
            <person name="Medina H.R."/>
            <person name="Miralles-Duran A."/>
            <person name="Miyazaki A."/>
            <person name="Munoz-Torres E."/>
            <person name="Oguiza J.A."/>
            <person name="Ohm R."/>
            <person name="Olmedo M."/>
            <person name="Orejas M."/>
            <person name="Ortiz-Castellanos L."/>
            <person name="Pisabarro A.G."/>
            <person name="Rodriguez-Romero J."/>
            <person name="Ruiz-Herrera J."/>
            <person name="Ruiz-Vazquez R."/>
            <person name="Sanz C."/>
            <person name="Schackwitz W."/>
            <person name="Schmutz J."/>
            <person name="Shahriari M."/>
            <person name="Shelest E."/>
            <person name="Silva-Franco F."/>
            <person name="Soanes D."/>
            <person name="Syed K."/>
            <person name="Tagua V.G."/>
            <person name="Talbot N.J."/>
            <person name="Thon M."/>
            <person name="De vries R.P."/>
            <person name="Wiebenga A."/>
            <person name="Yadav J.S."/>
            <person name="Braun E.L."/>
            <person name="Baker S."/>
            <person name="Garre V."/>
            <person name="Horwitz B."/>
            <person name="Torres-Martinez S."/>
            <person name="Idnurm A."/>
            <person name="Herrera-Estrella A."/>
            <person name="Gabaldon T."/>
            <person name="Grigoriev I.V."/>
        </authorList>
    </citation>
    <scope>NUCLEOTIDE SEQUENCE [LARGE SCALE GENOMIC DNA]</scope>
    <source>
        <strain evidence="3">NRRL 1555(-)</strain>
    </source>
</reference>
<dbReference type="InParanoid" id="A0A167KC61"/>
<dbReference type="EMBL" id="KV440998">
    <property type="protein sequence ID" value="OAD67735.1"/>
    <property type="molecule type" value="Genomic_DNA"/>
</dbReference>
<gene>
    <name evidence="2" type="ORF">PHYBLDRAFT_151260</name>
</gene>
<dbReference type="RefSeq" id="XP_018285775.1">
    <property type="nucleotide sequence ID" value="XM_018432641.1"/>
</dbReference>